<reference evidence="1" key="2">
    <citation type="submission" date="2025-09" db="UniProtKB">
        <authorList>
            <consortium name="Ensembl"/>
        </authorList>
    </citation>
    <scope>IDENTIFICATION</scope>
</reference>
<evidence type="ECO:0000313" key="2">
    <source>
        <dbReference type="Proteomes" id="UP000694392"/>
    </source>
</evidence>
<dbReference type="Proteomes" id="UP000694392">
    <property type="component" value="Unplaced"/>
</dbReference>
<name>A0A8D0G617_SPHPU</name>
<reference evidence="1" key="1">
    <citation type="submission" date="2025-08" db="UniProtKB">
        <authorList>
            <consortium name="Ensembl"/>
        </authorList>
    </citation>
    <scope>IDENTIFICATION</scope>
</reference>
<keyword evidence="2" id="KW-1185">Reference proteome</keyword>
<accession>A0A8D0G617</accession>
<dbReference type="Ensembl" id="ENSSPUT00000001807.1">
    <property type="protein sequence ID" value="ENSSPUP00000001712.1"/>
    <property type="gene ID" value="ENSSPUG00000001324.1"/>
</dbReference>
<organism evidence="1 2">
    <name type="scientific">Sphenodon punctatus</name>
    <name type="common">Tuatara</name>
    <name type="synonym">Hatteria punctata</name>
    <dbReference type="NCBI Taxonomy" id="8508"/>
    <lineage>
        <taxon>Eukaryota</taxon>
        <taxon>Metazoa</taxon>
        <taxon>Chordata</taxon>
        <taxon>Craniata</taxon>
        <taxon>Vertebrata</taxon>
        <taxon>Euteleostomi</taxon>
        <taxon>Lepidosauria</taxon>
        <taxon>Sphenodontia</taxon>
        <taxon>Sphenodontidae</taxon>
        <taxon>Sphenodon</taxon>
    </lineage>
</organism>
<dbReference type="PANTHER" id="PTHR37352:SF1">
    <property type="entry name" value="TESTIS-SPECIFIC GENE 13 PROTEIN"/>
    <property type="match status" value="1"/>
</dbReference>
<dbReference type="OMA" id="WIIKNAT"/>
<protein>
    <submittedName>
        <fullName evidence="1">Testis specific 13</fullName>
    </submittedName>
</protein>
<dbReference type="PANTHER" id="PTHR37352">
    <property type="entry name" value="TESTIS-SPECIFIC GENE 13 PROTEIN"/>
    <property type="match status" value="1"/>
</dbReference>
<gene>
    <name evidence="1" type="primary">TSGA13</name>
</gene>
<dbReference type="AlphaFoldDB" id="A0A8D0G617"/>
<proteinExistence type="predicted"/>
<dbReference type="Pfam" id="PF14994">
    <property type="entry name" value="TSGA13"/>
    <property type="match status" value="1"/>
</dbReference>
<evidence type="ECO:0000313" key="1">
    <source>
        <dbReference type="Ensembl" id="ENSSPUP00000001712.1"/>
    </source>
</evidence>
<dbReference type="InterPro" id="IPR029241">
    <property type="entry name" value="TSGA13"/>
</dbReference>
<dbReference type="GeneTree" id="ENSGT00390000009822"/>
<sequence length="223" mass="25991">MKLKRFSLENEKAYTNWPNLKKYFVPLSDAEFQDRLDRRKRSMALMAKSSQFNQDKTTLIVTNNPLPVLISDQEKDTPMRFFSKDQFGTTVDSWGRFYLPMPKIQENQLMNSGPSFLVERVGKPLPFRFATEKDFKIEGQFSKAYMQRRLQRLYPHLQCQPGLEPLPQIESRSSRGSTSRWEPLTLSSLFKVKPTVNTPGENGFRYGKATQWVVKKSVVTNHK</sequence>